<evidence type="ECO:0000256" key="1">
    <source>
        <dbReference type="ARBA" id="ARBA00004126"/>
    </source>
</evidence>
<evidence type="ECO:0000256" key="6">
    <source>
        <dbReference type="ARBA" id="ARBA00037847"/>
    </source>
</evidence>
<protein>
    <submittedName>
        <fullName evidence="8">Uncharacterized protein</fullName>
    </submittedName>
</protein>
<dbReference type="PANTHER" id="PTHR12265:SF30">
    <property type="entry name" value="TRANSMEMBRANE PROTEIN 53"/>
    <property type="match status" value="1"/>
</dbReference>
<evidence type="ECO:0000256" key="2">
    <source>
        <dbReference type="ARBA" id="ARBA00022692"/>
    </source>
</evidence>
<dbReference type="InterPro" id="IPR008547">
    <property type="entry name" value="DUF829_TMEM53"/>
</dbReference>
<feature type="region of interest" description="Disordered" evidence="7">
    <location>
        <begin position="1"/>
        <end position="35"/>
    </location>
</feature>
<dbReference type="GO" id="GO:0031965">
    <property type="term" value="C:nuclear membrane"/>
    <property type="evidence" value="ECO:0007669"/>
    <property type="project" value="UniProtKB-SubCell"/>
</dbReference>
<gene>
    <name evidence="8" type="ORF">OC846_000708</name>
</gene>
<keyword evidence="5" id="KW-0539">Nucleus</keyword>
<keyword evidence="9" id="KW-1185">Reference proteome</keyword>
<dbReference type="Proteomes" id="UP001176517">
    <property type="component" value="Unassembled WGS sequence"/>
</dbReference>
<feature type="region of interest" description="Disordered" evidence="7">
    <location>
        <begin position="57"/>
        <end position="76"/>
    </location>
</feature>
<feature type="compositionally biased region" description="Basic and acidic residues" evidence="7">
    <location>
        <begin position="19"/>
        <end position="28"/>
    </location>
</feature>
<feature type="compositionally biased region" description="Acidic residues" evidence="7">
    <location>
        <begin position="249"/>
        <end position="261"/>
    </location>
</feature>
<feature type="region of interest" description="Disordered" evidence="7">
    <location>
        <begin position="179"/>
        <end position="267"/>
    </location>
</feature>
<feature type="region of interest" description="Disordered" evidence="7">
    <location>
        <begin position="515"/>
        <end position="546"/>
    </location>
</feature>
<feature type="compositionally biased region" description="Low complexity" evidence="7">
    <location>
        <begin position="205"/>
        <end position="239"/>
    </location>
</feature>
<keyword evidence="3" id="KW-1133">Transmembrane helix</keyword>
<accession>A0AAN6GUA2</accession>
<dbReference type="EMBL" id="JAPDMZ010000008">
    <property type="protein sequence ID" value="KAK0557061.1"/>
    <property type="molecule type" value="Genomic_DNA"/>
</dbReference>
<feature type="compositionally biased region" description="Polar residues" evidence="7">
    <location>
        <begin position="57"/>
        <end position="68"/>
    </location>
</feature>
<reference evidence="8" key="1">
    <citation type="journal article" date="2023" name="PhytoFront">
        <title>Draft Genome Resources of Seven Strains of Tilletia horrida, Causal Agent of Kernel Smut of Rice.</title>
        <authorList>
            <person name="Khanal S."/>
            <person name="Antony Babu S."/>
            <person name="Zhou X.G."/>
        </authorList>
    </citation>
    <scope>NUCLEOTIDE SEQUENCE</scope>
    <source>
        <strain evidence="8">TX6</strain>
    </source>
</reference>
<feature type="compositionally biased region" description="Basic and acidic residues" evidence="7">
    <location>
        <begin position="179"/>
        <end position="193"/>
    </location>
</feature>
<evidence type="ECO:0000313" key="8">
    <source>
        <dbReference type="EMBL" id="KAK0557061.1"/>
    </source>
</evidence>
<name>A0AAN6GUA2_9BASI</name>
<evidence type="ECO:0000256" key="3">
    <source>
        <dbReference type="ARBA" id="ARBA00022989"/>
    </source>
</evidence>
<evidence type="ECO:0000256" key="4">
    <source>
        <dbReference type="ARBA" id="ARBA00023136"/>
    </source>
</evidence>
<evidence type="ECO:0000313" key="9">
    <source>
        <dbReference type="Proteomes" id="UP001176517"/>
    </source>
</evidence>
<organism evidence="8 9">
    <name type="scientific">Tilletia horrida</name>
    <dbReference type="NCBI Taxonomy" id="155126"/>
    <lineage>
        <taxon>Eukaryota</taxon>
        <taxon>Fungi</taxon>
        <taxon>Dikarya</taxon>
        <taxon>Basidiomycota</taxon>
        <taxon>Ustilaginomycotina</taxon>
        <taxon>Exobasidiomycetes</taxon>
        <taxon>Tilletiales</taxon>
        <taxon>Tilletiaceae</taxon>
        <taxon>Tilletia</taxon>
    </lineage>
</organism>
<sequence>MSTTTQPAQTKAATAKTVRISERTDESLTSRAANAPAPQLQALNPFLHIYDPTATIEGSSSGSGHDASTLTTQQQALPLQHPRSKAHLPSQVAGVRAPAVILLFGFMDGPLRIMLKYASQYLARFPSSFLILQLSTGTGFLADQGTRSGRMQKVVSLLERAQDRAEARRALRRQIRSVERRAGERSLDSDEQRRLRKLKKHQQQRKNSMSMSQSQSSLSLSTSGLTHSVSTDSVLSSSSGGEGGGSGVWDEDEEDEAETDESYLPAEERTPSGLLIHSFSDGGGRNLWALLNELSSAYQAQGQQRNSRLPFVRGNIFDSSPGLQNPTTSSIAFTMPLVKRYPRWIVWIARISVWWYVRLALWWRVYVQRQPTDSQRMRAALNSPLKWAWGWKSSTEQEVEEGVEGLGKIVQQQQGGSGGGGGGGGAGRPFMQIPPRLYLYSKGDVLIPWKRVEEHAQDAARIQLPGLRVEAELIVQEQADGGNGDGTSGVQAAAKAGAVDAELAKWAALSAKFDSSFSSPHDGNKKDGARRPPHASSPRAQERAGVRLVRWEKAPHCDIGRHDLSGYWASVDEWLKGV</sequence>
<feature type="compositionally biased region" description="Basic residues" evidence="7">
    <location>
        <begin position="194"/>
        <end position="204"/>
    </location>
</feature>
<keyword evidence="4" id="KW-0472">Membrane</keyword>
<dbReference type="Pfam" id="PF05705">
    <property type="entry name" value="DUF829"/>
    <property type="match status" value="1"/>
</dbReference>
<comment type="subcellular location">
    <subcellularLocation>
        <location evidence="6">Endomembrane system</location>
        <topology evidence="6">Single-pass membrane protein</topology>
    </subcellularLocation>
    <subcellularLocation>
        <location evidence="1">Nucleus membrane</location>
    </subcellularLocation>
</comment>
<dbReference type="PANTHER" id="PTHR12265">
    <property type="entry name" value="TRANSMEMBRANE PROTEIN 53"/>
    <property type="match status" value="1"/>
</dbReference>
<evidence type="ECO:0000256" key="5">
    <source>
        <dbReference type="ARBA" id="ARBA00023242"/>
    </source>
</evidence>
<comment type="caution">
    <text evidence="8">The sequence shown here is derived from an EMBL/GenBank/DDBJ whole genome shotgun (WGS) entry which is preliminary data.</text>
</comment>
<evidence type="ECO:0000256" key="7">
    <source>
        <dbReference type="SAM" id="MobiDB-lite"/>
    </source>
</evidence>
<keyword evidence="2" id="KW-0812">Transmembrane</keyword>
<feature type="compositionally biased region" description="Low complexity" evidence="7">
    <location>
        <begin position="1"/>
        <end position="17"/>
    </location>
</feature>
<proteinExistence type="predicted"/>
<dbReference type="AlphaFoldDB" id="A0AAN6GUA2"/>